<dbReference type="InterPro" id="IPR001046">
    <property type="entry name" value="NRAMP_fam"/>
</dbReference>
<evidence type="ECO:0000313" key="9">
    <source>
        <dbReference type="Proteomes" id="UP000319852"/>
    </source>
</evidence>
<evidence type="ECO:0000256" key="3">
    <source>
        <dbReference type="ARBA" id="ARBA00022692"/>
    </source>
</evidence>
<dbReference type="GO" id="GO:0034755">
    <property type="term" value="P:iron ion transmembrane transport"/>
    <property type="evidence" value="ECO:0007669"/>
    <property type="project" value="TreeGrafter"/>
</dbReference>
<evidence type="ECO:0000256" key="2">
    <source>
        <dbReference type="ARBA" id="ARBA00022448"/>
    </source>
</evidence>
<dbReference type="PANTHER" id="PTHR11706:SF33">
    <property type="entry name" value="NATURAL RESISTANCE-ASSOCIATED MACROPHAGE PROTEIN 2"/>
    <property type="match status" value="1"/>
</dbReference>
<evidence type="ECO:0000256" key="5">
    <source>
        <dbReference type="ARBA" id="ARBA00022989"/>
    </source>
</evidence>
<keyword evidence="3 7" id="KW-0812">Transmembrane</keyword>
<evidence type="ECO:0000313" key="8">
    <source>
        <dbReference type="EMBL" id="QDS99109.1"/>
    </source>
</evidence>
<evidence type="ECO:0000256" key="6">
    <source>
        <dbReference type="ARBA" id="ARBA00023136"/>
    </source>
</evidence>
<comment type="subcellular location">
    <subcellularLocation>
        <location evidence="1">Membrane</location>
        <topology evidence="1">Multi-pass membrane protein</topology>
    </subcellularLocation>
</comment>
<evidence type="ECO:0000256" key="7">
    <source>
        <dbReference type="SAM" id="Phobius"/>
    </source>
</evidence>
<dbReference type="Pfam" id="PF01566">
    <property type="entry name" value="Nramp"/>
    <property type="match status" value="1"/>
</dbReference>
<accession>A0A517MW64</accession>
<sequence>MNSSHPNRLLVWFRSIGPAIIVASVVLGPGSILTSSKVGCQYGYSMLWVLVVAVVLMIGMTALAARLGVGAEKTLCGELADRIGRPFSAMVGIVLFLVVASFQSSNNMAVVTSIESVLASGPTTDTSGSTKTILIVLLVLFNIALIGTMFVLKSLYKPLERLMKFLLGVMILGFGANLCLAGPSLGEVFSGLVPSIPSELAGGFWPRLNTSGHIVDPLWAIQGLVATTFSVAGAFYQSYLAREKGWTSSQLKQGLVDSIVGISVLGACSAMIMITSATMLHGKMSPDELRSAADVAGQLEPLFGPAATILFSCGIFAACFSPFLINAMIGGLLLSDGLGLGSSIDSPWSKRLTVVAMLLGMSIAIWATIAGNNPVGVIIFAQALTVLGSPLLALSLLYMATRSDVRERVSCPTWMIGVCSLGCIVTIVLAARTAWKLWLQAT</sequence>
<dbReference type="GO" id="GO:0005384">
    <property type="term" value="F:manganese ion transmembrane transporter activity"/>
    <property type="evidence" value="ECO:0007669"/>
    <property type="project" value="TreeGrafter"/>
</dbReference>
<organism evidence="8 9">
    <name type="scientific">Adhaeretor mobilis</name>
    <dbReference type="NCBI Taxonomy" id="1930276"/>
    <lineage>
        <taxon>Bacteria</taxon>
        <taxon>Pseudomonadati</taxon>
        <taxon>Planctomycetota</taxon>
        <taxon>Planctomycetia</taxon>
        <taxon>Pirellulales</taxon>
        <taxon>Lacipirellulaceae</taxon>
        <taxon>Adhaeretor</taxon>
    </lineage>
</organism>
<keyword evidence="9" id="KW-1185">Reference proteome</keyword>
<keyword evidence="2" id="KW-0813">Transport</keyword>
<dbReference type="OrthoDB" id="9787548at2"/>
<feature type="transmembrane region" description="Helical" evidence="7">
    <location>
        <begin position="45"/>
        <end position="65"/>
    </location>
</feature>
<protein>
    <submittedName>
        <fullName evidence="8">Divalent metal cation transporter MntH</fullName>
    </submittedName>
</protein>
<dbReference type="NCBIfam" id="NF037982">
    <property type="entry name" value="Nramp_1"/>
    <property type="match status" value="1"/>
</dbReference>
<dbReference type="GO" id="GO:0005886">
    <property type="term" value="C:plasma membrane"/>
    <property type="evidence" value="ECO:0007669"/>
    <property type="project" value="TreeGrafter"/>
</dbReference>
<keyword evidence="6 7" id="KW-0472">Membrane</keyword>
<gene>
    <name evidence="8" type="primary">mntH_2</name>
    <name evidence="8" type="ORF">HG15A2_23990</name>
</gene>
<dbReference type="RefSeq" id="WP_145060383.1">
    <property type="nucleotide sequence ID" value="NZ_CP036263.1"/>
</dbReference>
<keyword evidence="4" id="KW-0769">Symport</keyword>
<dbReference type="GO" id="GO:0015293">
    <property type="term" value="F:symporter activity"/>
    <property type="evidence" value="ECO:0007669"/>
    <property type="project" value="UniProtKB-KW"/>
</dbReference>
<dbReference type="KEGG" id="amob:HG15A2_23990"/>
<feature type="transmembrane region" description="Helical" evidence="7">
    <location>
        <begin position="12"/>
        <end position="33"/>
    </location>
</feature>
<dbReference type="PANTHER" id="PTHR11706">
    <property type="entry name" value="SOLUTE CARRIER PROTEIN FAMILY 11 MEMBER"/>
    <property type="match status" value="1"/>
</dbReference>
<feature type="transmembrane region" description="Helical" evidence="7">
    <location>
        <begin position="302"/>
        <end position="325"/>
    </location>
</feature>
<proteinExistence type="predicted"/>
<feature type="transmembrane region" description="Helical" evidence="7">
    <location>
        <begin position="352"/>
        <end position="369"/>
    </location>
</feature>
<dbReference type="AlphaFoldDB" id="A0A517MW64"/>
<feature type="transmembrane region" description="Helical" evidence="7">
    <location>
        <begin position="413"/>
        <end position="435"/>
    </location>
</feature>
<dbReference type="EMBL" id="CP036263">
    <property type="protein sequence ID" value="QDS99109.1"/>
    <property type="molecule type" value="Genomic_DNA"/>
</dbReference>
<reference evidence="8 9" key="1">
    <citation type="submission" date="2019-02" db="EMBL/GenBank/DDBJ databases">
        <title>Deep-cultivation of Planctomycetes and their phenomic and genomic characterization uncovers novel biology.</title>
        <authorList>
            <person name="Wiegand S."/>
            <person name="Jogler M."/>
            <person name="Boedeker C."/>
            <person name="Pinto D."/>
            <person name="Vollmers J."/>
            <person name="Rivas-Marin E."/>
            <person name="Kohn T."/>
            <person name="Peeters S.H."/>
            <person name="Heuer A."/>
            <person name="Rast P."/>
            <person name="Oberbeckmann S."/>
            <person name="Bunk B."/>
            <person name="Jeske O."/>
            <person name="Meyerdierks A."/>
            <person name="Storesund J.E."/>
            <person name="Kallscheuer N."/>
            <person name="Luecker S."/>
            <person name="Lage O.M."/>
            <person name="Pohl T."/>
            <person name="Merkel B.J."/>
            <person name="Hornburger P."/>
            <person name="Mueller R.-W."/>
            <person name="Bruemmer F."/>
            <person name="Labrenz M."/>
            <person name="Spormann A.M."/>
            <person name="Op den Camp H."/>
            <person name="Overmann J."/>
            <person name="Amann R."/>
            <person name="Jetten M.S.M."/>
            <person name="Mascher T."/>
            <person name="Medema M.H."/>
            <person name="Devos D.P."/>
            <person name="Kaster A.-K."/>
            <person name="Ovreas L."/>
            <person name="Rohde M."/>
            <person name="Galperin M.Y."/>
            <person name="Jogler C."/>
        </authorList>
    </citation>
    <scope>NUCLEOTIDE SEQUENCE [LARGE SCALE GENOMIC DNA]</scope>
    <source>
        <strain evidence="8 9">HG15A2</strain>
    </source>
</reference>
<dbReference type="GO" id="GO:0015086">
    <property type="term" value="F:cadmium ion transmembrane transporter activity"/>
    <property type="evidence" value="ECO:0007669"/>
    <property type="project" value="TreeGrafter"/>
</dbReference>
<feature type="transmembrane region" description="Helical" evidence="7">
    <location>
        <begin position="164"/>
        <end position="185"/>
    </location>
</feature>
<keyword evidence="5 7" id="KW-1133">Transmembrane helix</keyword>
<feature type="transmembrane region" description="Helical" evidence="7">
    <location>
        <begin position="132"/>
        <end position="152"/>
    </location>
</feature>
<name>A0A517MW64_9BACT</name>
<feature type="transmembrane region" description="Helical" evidence="7">
    <location>
        <begin position="259"/>
        <end position="282"/>
    </location>
</feature>
<feature type="transmembrane region" description="Helical" evidence="7">
    <location>
        <begin position="218"/>
        <end position="239"/>
    </location>
</feature>
<feature type="transmembrane region" description="Helical" evidence="7">
    <location>
        <begin position="375"/>
        <end position="401"/>
    </location>
</feature>
<feature type="transmembrane region" description="Helical" evidence="7">
    <location>
        <begin position="86"/>
        <end position="103"/>
    </location>
</feature>
<evidence type="ECO:0000256" key="4">
    <source>
        <dbReference type="ARBA" id="ARBA00022847"/>
    </source>
</evidence>
<evidence type="ECO:0000256" key="1">
    <source>
        <dbReference type="ARBA" id="ARBA00004141"/>
    </source>
</evidence>
<dbReference type="Proteomes" id="UP000319852">
    <property type="component" value="Chromosome"/>
</dbReference>